<evidence type="ECO:0000259" key="2">
    <source>
        <dbReference type="Pfam" id="PF05970"/>
    </source>
</evidence>
<organism evidence="3 4">
    <name type="scientific">Corchorus olitorius</name>
    <dbReference type="NCBI Taxonomy" id="93759"/>
    <lineage>
        <taxon>Eukaryota</taxon>
        <taxon>Viridiplantae</taxon>
        <taxon>Streptophyta</taxon>
        <taxon>Embryophyta</taxon>
        <taxon>Tracheophyta</taxon>
        <taxon>Spermatophyta</taxon>
        <taxon>Magnoliopsida</taxon>
        <taxon>eudicotyledons</taxon>
        <taxon>Gunneridae</taxon>
        <taxon>Pentapetalae</taxon>
        <taxon>rosids</taxon>
        <taxon>malvids</taxon>
        <taxon>Malvales</taxon>
        <taxon>Malvaceae</taxon>
        <taxon>Grewioideae</taxon>
        <taxon>Apeibeae</taxon>
        <taxon>Corchorus</taxon>
    </lineage>
</organism>
<dbReference type="GO" id="GO:0043139">
    <property type="term" value="F:5'-3' DNA helicase activity"/>
    <property type="evidence" value="ECO:0007669"/>
    <property type="project" value="UniProtKB-EC"/>
</dbReference>
<protein>
    <recommendedName>
        <fullName evidence="1">ATP-dependent DNA helicase</fullName>
        <ecNumber evidence="1">5.6.2.3</ecNumber>
    </recommendedName>
</protein>
<keyword evidence="1" id="KW-0234">DNA repair</keyword>
<dbReference type="OrthoDB" id="1918649at2759"/>
<evidence type="ECO:0000313" key="4">
    <source>
        <dbReference type="Proteomes" id="UP000187203"/>
    </source>
</evidence>
<accession>A0A1R3JNV2</accession>
<name>A0A1R3JNV2_9ROSI</name>
<dbReference type="GO" id="GO:0000723">
    <property type="term" value="P:telomere maintenance"/>
    <property type="evidence" value="ECO:0007669"/>
    <property type="project" value="InterPro"/>
</dbReference>
<dbReference type="Gene3D" id="3.40.50.300">
    <property type="entry name" value="P-loop containing nucleotide triphosphate hydrolases"/>
    <property type="match status" value="1"/>
</dbReference>
<dbReference type="GO" id="GO:0006281">
    <property type="term" value="P:DNA repair"/>
    <property type="evidence" value="ECO:0007669"/>
    <property type="project" value="UniProtKB-KW"/>
</dbReference>
<keyword evidence="1" id="KW-0067">ATP-binding</keyword>
<dbReference type="InterPro" id="IPR010285">
    <property type="entry name" value="DNA_helicase_pif1-like_DEAD"/>
</dbReference>
<dbReference type="EMBL" id="AWUE01015640">
    <property type="protein sequence ID" value="OMO96481.1"/>
    <property type="molecule type" value="Genomic_DNA"/>
</dbReference>
<keyword evidence="4" id="KW-1185">Reference proteome</keyword>
<dbReference type="PANTHER" id="PTHR10492">
    <property type="match status" value="1"/>
</dbReference>
<proteinExistence type="inferred from homology"/>
<evidence type="ECO:0000256" key="1">
    <source>
        <dbReference type="RuleBase" id="RU363044"/>
    </source>
</evidence>
<comment type="caution">
    <text evidence="3">The sequence shown here is derived from an EMBL/GenBank/DDBJ whole genome shotgun (WGS) entry which is preliminary data.</text>
</comment>
<comment type="similarity">
    <text evidence="1">Belongs to the helicase family.</text>
</comment>
<keyword evidence="1" id="KW-0547">Nucleotide-binding</keyword>
<keyword evidence="1 3" id="KW-0347">Helicase</keyword>
<dbReference type="PANTHER" id="PTHR10492:SF90">
    <property type="entry name" value="ATP-DEPENDENT DNA HELICASE"/>
    <property type="match status" value="1"/>
</dbReference>
<dbReference type="AlphaFoldDB" id="A0A1R3JNV2"/>
<dbReference type="GO" id="GO:0016887">
    <property type="term" value="F:ATP hydrolysis activity"/>
    <property type="evidence" value="ECO:0007669"/>
    <property type="project" value="RHEA"/>
</dbReference>
<dbReference type="SUPFAM" id="SSF52540">
    <property type="entry name" value="P-loop containing nucleoside triphosphate hydrolases"/>
    <property type="match status" value="1"/>
</dbReference>
<keyword evidence="1" id="KW-0378">Hydrolase</keyword>
<comment type="cofactor">
    <cofactor evidence="1">
        <name>Mg(2+)</name>
        <dbReference type="ChEBI" id="CHEBI:18420"/>
    </cofactor>
</comment>
<comment type="catalytic activity">
    <reaction evidence="1">
        <text>ATP + H2O = ADP + phosphate + H(+)</text>
        <dbReference type="Rhea" id="RHEA:13065"/>
        <dbReference type="ChEBI" id="CHEBI:15377"/>
        <dbReference type="ChEBI" id="CHEBI:15378"/>
        <dbReference type="ChEBI" id="CHEBI:30616"/>
        <dbReference type="ChEBI" id="CHEBI:43474"/>
        <dbReference type="ChEBI" id="CHEBI:456216"/>
        <dbReference type="EC" id="5.6.2.3"/>
    </reaction>
</comment>
<keyword evidence="1" id="KW-0227">DNA damage</keyword>
<dbReference type="STRING" id="93759.A0A1R3JNV2"/>
<evidence type="ECO:0000313" key="3">
    <source>
        <dbReference type="EMBL" id="OMO96481.1"/>
    </source>
</evidence>
<dbReference type="GO" id="GO:0006310">
    <property type="term" value="P:DNA recombination"/>
    <property type="evidence" value="ECO:0007669"/>
    <property type="project" value="UniProtKB-KW"/>
</dbReference>
<reference evidence="4" key="1">
    <citation type="submission" date="2013-09" db="EMBL/GenBank/DDBJ databases">
        <title>Corchorus olitorius genome sequencing.</title>
        <authorList>
            <person name="Alam M."/>
            <person name="Haque M.S."/>
            <person name="Islam M.S."/>
            <person name="Emdad E.M."/>
            <person name="Islam M.M."/>
            <person name="Ahmed B."/>
            <person name="Halim A."/>
            <person name="Hossen Q.M.M."/>
            <person name="Hossain M.Z."/>
            <person name="Ahmed R."/>
            <person name="Khan M.M."/>
            <person name="Islam R."/>
            <person name="Rashid M.M."/>
            <person name="Khan S.A."/>
            <person name="Rahman M.S."/>
            <person name="Alam M."/>
            <person name="Yahiya A.S."/>
            <person name="Khan M.S."/>
            <person name="Azam M.S."/>
            <person name="Haque T."/>
            <person name="Lashkar M.Z.H."/>
            <person name="Akhand A.I."/>
            <person name="Morshed G."/>
            <person name="Roy S."/>
            <person name="Uddin K.S."/>
            <person name="Rabeya T."/>
            <person name="Hossain A.S."/>
            <person name="Chowdhury A."/>
            <person name="Snigdha A.R."/>
            <person name="Mortoza M.S."/>
            <person name="Matin S.A."/>
            <person name="Hoque S.M.E."/>
            <person name="Islam M.K."/>
            <person name="Roy D.K."/>
            <person name="Haider R."/>
            <person name="Moosa M.M."/>
            <person name="Elias S.M."/>
            <person name="Hasan A.M."/>
            <person name="Jahan S."/>
            <person name="Shafiuddin M."/>
            <person name="Mahmood N."/>
            <person name="Shommy N.S."/>
        </authorList>
    </citation>
    <scope>NUCLEOTIDE SEQUENCE [LARGE SCALE GENOMIC DNA]</scope>
    <source>
        <strain evidence="4">cv. O-4</strain>
    </source>
</reference>
<gene>
    <name evidence="3" type="ORF">COLO4_15244</name>
</gene>
<dbReference type="GO" id="GO:0005524">
    <property type="term" value="F:ATP binding"/>
    <property type="evidence" value="ECO:0007669"/>
    <property type="project" value="UniProtKB-KW"/>
</dbReference>
<dbReference type="Proteomes" id="UP000187203">
    <property type="component" value="Unassembled WGS sequence"/>
</dbReference>
<feature type="domain" description="DNA helicase Pif1-like DEAD-box helicase" evidence="2">
    <location>
        <begin position="2"/>
        <end position="125"/>
    </location>
</feature>
<sequence>MQGGVFFVYSHGGTGKTYLWITLISGIRSTGRIVLVMASSGIASLLLPNGRTAHSMFMKPLHIDDTSTCSILKRTELAALMEAASLIIWNEAPMINRNCFEALDKTLKDLLSDVSEDASKKPFGEEIVEHNAVNKALRHDVKVTSVLDFESCFEIKHGAGAHGFHG</sequence>
<dbReference type="InterPro" id="IPR027417">
    <property type="entry name" value="P-loop_NTPase"/>
</dbReference>
<dbReference type="Pfam" id="PF05970">
    <property type="entry name" value="PIF1"/>
    <property type="match status" value="1"/>
</dbReference>
<keyword evidence="1" id="KW-0233">DNA recombination</keyword>
<dbReference type="EC" id="5.6.2.3" evidence="1"/>